<keyword evidence="4" id="KW-1185">Reference proteome</keyword>
<dbReference type="Gene3D" id="3.40.50.300">
    <property type="entry name" value="P-loop containing nucleotide triphosphate hydrolases"/>
    <property type="match status" value="1"/>
</dbReference>
<gene>
    <name evidence="3" type="ORF">EBB_04680</name>
</gene>
<sequence length="553" mass="59801">MLDNDDLTYSYQKRSVVNNAERTLITLERSQKLDLLLHLLANLQQSLIVCGPEGIGKTTLLETVRQNRKDMWEVVLLSASPDSSFESLINDLLRGLNIAKASAFDLSALRDKCARQKVVLLIDDAGNLVPGLMTMLIEFADSLPGLRLVLAMNHDQFHIKSGTDKLVEECHFIELPPLSKKQCGEYLQNLSAQPGAMVSFNAISDSLIEDLYRASNGIPGKILAQLPKFAHSQSHKRSKLGLWLAIAGVLAGAGYALKSLLPPDLVTGQIAGKLPIAVPSESIGKAGTVNTTAPQPTPTPVVETVLAPPQIAPPTEPKAPEPSPTIVSTALSPANNTVESSRAPIESKRSLIEVEATDQAQLRSTEAESINNSTTPSPKSPSKPSSEAINTQPTTQIIATDKQTALATAPSPGQAKPEQQAETPSPANSVPAEQIAPVAVPTPTKPVEHKPAKPAFEGSDQDWIMAQPAGNFTLQVMVLSTKDAALRFQKKYADYRDGLKFYPIKQGELEKYVVIYGSFQTAAEAIQLKAMMPGEFKQAMEKRFRAVQKESRR</sequence>
<dbReference type="InterPro" id="IPR027417">
    <property type="entry name" value="P-loop_NTPase"/>
</dbReference>
<dbReference type="Proteomes" id="UP000641152">
    <property type="component" value="Unassembled WGS sequence"/>
</dbReference>
<evidence type="ECO:0000313" key="3">
    <source>
        <dbReference type="EMBL" id="MBD9359856.1"/>
    </source>
</evidence>
<feature type="domain" description="SPOR" evidence="2">
    <location>
        <begin position="466"/>
        <end position="548"/>
    </location>
</feature>
<reference evidence="3 4" key="1">
    <citation type="submission" date="2020-09" db="EMBL/GenBank/DDBJ databases">
        <title>Methylomonas albis sp. nov. and Methylomonas fluvii sp. nov.: Two cold-adapted methanotrophs from the River Elbe and an amended description of Methylovulum psychrotolerans strain Eb1.</title>
        <authorList>
            <person name="Bussmann I.K."/>
            <person name="Klings K.-W."/>
            <person name="Warnstedt J."/>
            <person name="Hoppert M."/>
            <person name="Saborowski A."/>
            <person name="Horn F."/>
            <person name="Liebner S."/>
        </authorList>
    </citation>
    <scope>NUCLEOTIDE SEQUENCE [LARGE SCALE GENOMIC DNA]</scope>
    <source>
        <strain evidence="3 4">EbB</strain>
    </source>
</reference>
<dbReference type="PROSITE" id="PS51724">
    <property type="entry name" value="SPOR"/>
    <property type="match status" value="1"/>
</dbReference>
<dbReference type="Pfam" id="PF05036">
    <property type="entry name" value="SPOR"/>
    <property type="match status" value="1"/>
</dbReference>
<dbReference type="RefSeq" id="WP_192392687.1">
    <property type="nucleotide sequence ID" value="NZ_CAJHIU010000001.1"/>
</dbReference>
<dbReference type="PANTHER" id="PTHR35894">
    <property type="entry name" value="GENERAL SECRETION PATHWAY PROTEIN A-RELATED"/>
    <property type="match status" value="1"/>
</dbReference>
<comment type="caution">
    <text evidence="3">The sequence shown here is derived from an EMBL/GenBank/DDBJ whole genome shotgun (WGS) entry which is preliminary data.</text>
</comment>
<feature type="compositionally biased region" description="Polar residues" evidence="1">
    <location>
        <begin position="358"/>
        <end position="372"/>
    </location>
</feature>
<evidence type="ECO:0000313" key="4">
    <source>
        <dbReference type="Proteomes" id="UP000641152"/>
    </source>
</evidence>
<dbReference type="InterPro" id="IPR003593">
    <property type="entry name" value="AAA+_ATPase"/>
</dbReference>
<dbReference type="SUPFAM" id="SSF52540">
    <property type="entry name" value="P-loop containing nucleoside triphosphate hydrolases"/>
    <property type="match status" value="1"/>
</dbReference>
<dbReference type="InterPro" id="IPR036680">
    <property type="entry name" value="SPOR-like_sf"/>
</dbReference>
<proteinExistence type="predicted"/>
<feature type="compositionally biased region" description="Polar residues" evidence="1">
    <location>
        <begin position="326"/>
        <end position="340"/>
    </location>
</feature>
<organism evidence="3 4">
    <name type="scientific">Methylomonas fluvii</name>
    <dbReference type="NCBI Taxonomy" id="1854564"/>
    <lineage>
        <taxon>Bacteria</taxon>
        <taxon>Pseudomonadati</taxon>
        <taxon>Pseudomonadota</taxon>
        <taxon>Gammaproteobacteria</taxon>
        <taxon>Methylococcales</taxon>
        <taxon>Methylococcaceae</taxon>
        <taxon>Methylomonas</taxon>
    </lineage>
</organism>
<dbReference type="Gene3D" id="3.30.70.1070">
    <property type="entry name" value="Sporulation related repeat"/>
    <property type="match status" value="1"/>
</dbReference>
<dbReference type="SMART" id="SM00382">
    <property type="entry name" value="AAA"/>
    <property type="match status" value="1"/>
</dbReference>
<feature type="region of interest" description="Disordered" evidence="1">
    <location>
        <begin position="309"/>
        <end position="389"/>
    </location>
</feature>
<dbReference type="EMBL" id="JACXST010000001">
    <property type="protein sequence ID" value="MBD9359856.1"/>
    <property type="molecule type" value="Genomic_DNA"/>
</dbReference>
<name>A0ABR9DAJ8_9GAMM</name>
<dbReference type="Pfam" id="PF13401">
    <property type="entry name" value="AAA_22"/>
    <property type="match status" value="1"/>
</dbReference>
<dbReference type="InterPro" id="IPR052026">
    <property type="entry name" value="ExeA_AAA_ATPase_DNA-bind"/>
</dbReference>
<feature type="compositionally biased region" description="Low complexity" evidence="1">
    <location>
        <begin position="373"/>
        <end position="386"/>
    </location>
</feature>
<dbReference type="InterPro" id="IPR007730">
    <property type="entry name" value="SPOR-like_dom"/>
</dbReference>
<dbReference type="PANTHER" id="PTHR35894:SF1">
    <property type="entry name" value="PHOSPHORIBULOKINASE _ URIDINE KINASE FAMILY"/>
    <property type="match status" value="1"/>
</dbReference>
<feature type="compositionally biased region" description="Pro residues" evidence="1">
    <location>
        <begin position="310"/>
        <end position="323"/>
    </location>
</feature>
<dbReference type="InterPro" id="IPR049945">
    <property type="entry name" value="AAA_22"/>
</dbReference>
<accession>A0ABR9DAJ8</accession>
<feature type="region of interest" description="Disordered" evidence="1">
    <location>
        <begin position="404"/>
        <end position="431"/>
    </location>
</feature>
<protein>
    <submittedName>
        <fullName evidence="3">AAA family ATPase</fullName>
    </submittedName>
</protein>
<evidence type="ECO:0000259" key="2">
    <source>
        <dbReference type="PROSITE" id="PS51724"/>
    </source>
</evidence>
<evidence type="ECO:0000256" key="1">
    <source>
        <dbReference type="SAM" id="MobiDB-lite"/>
    </source>
</evidence>